<dbReference type="Proteomes" id="UP000035642">
    <property type="component" value="Unassembled WGS sequence"/>
</dbReference>
<accession>A0A0K0CTV8</accession>
<proteinExistence type="predicted"/>
<evidence type="ECO:0000259" key="1">
    <source>
        <dbReference type="PROSITE" id="PS50181"/>
    </source>
</evidence>
<organism evidence="2 3">
    <name type="scientific">Angiostrongylus cantonensis</name>
    <name type="common">Rat lungworm</name>
    <dbReference type="NCBI Taxonomy" id="6313"/>
    <lineage>
        <taxon>Eukaryota</taxon>
        <taxon>Metazoa</taxon>
        <taxon>Ecdysozoa</taxon>
        <taxon>Nematoda</taxon>
        <taxon>Chromadorea</taxon>
        <taxon>Rhabditida</taxon>
        <taxon>Rhabditina</taxon>
        <taxon>Rhabditomorpha</taxon>
        <taxon>Strongyloidea</taxon>
        <taxon>Metastrongylidae</taxon>
        <taxon>Angiostrongylus</taxon>
    </lineage>
</organism>
<dbReference type="PROSITE" id="PS50181">
    <property type="entry name" value="FBOX"/>
    <property type="match status" value="1"/>
</dbReference>
<dbReference type="SMART" id="SM00256">
    <property type="entry name" value="FBOX"/>
    <property type="match status" value="1"/>
</dbReference>
<dbReference type="WBParaSite" id="ACAC_0000056201-mRNA-1">
    <property type="protein sequence ID" value="ACAC_0000056201-mRNA-1"/>
    <property type="gene ID" value="ACAC_0000056201"/>
</dbReference>
<dbReference type="Gene3D" id="1.20.1280.50">
    <property type="match status" value="1"/>
</dbReference>
<dbReference type="SUPFAM" id="SSF81383">
    <property type="entry name" value="F-box domain"/>
    <property type="match status" value="1"/>
</dbReference>
<dbReference type="InterPro" id="IPR036047">
    <property type="entry name" value="F-box-like_dom_sf"/>
</dbReference>
<feature type="domain" description="F-box" evidence="1">
    <location>
        <begin position="4"/>
        <end position="57"/>
    </location>
</feature>
<evidence type="ECO:0000313" key="3">
    <source>
        <dbReference type="WBParaSite" id="ACAC_0000056201-mRNA-1"/>
    </source>
</evidence>
<dbReference type="Pfam" id="PF12937">
    <property type="entry name" value="F-box-like"/>
    <property type="match status" value="1"/>
</dbReference>
<name>A0A0K0CTV8_ANGCA</name>
<sequence length="306" mass="35721">MRRQCVIPNLPDVVLRHIFSFLNYQLLCKAESVCRRWKTVVMSLIRCQIHEIIIERIISLVHHQVCVDKEEERKYFSNVEDLWLLIVDCNDEVTTEFLRIEDQLFTEILNLTLQVHIMPNYCDNVAVVVNALIRRHSKANIQLELHAPISSVVFSQLLGFHSLCASRIKIICTEFDLPPFCFNRLYTVMKEHEIRTRNLVVRDWTILVNASSPIIAYPIDTLRISSCTIQSADDLIGSLRVTINQIRKSTRLPKETLYVKKLELAGQCTLRGLQFLQNKAHIELEKSLKIAVPDIEVDCEEIYYWW</sequence>
<protein>
    <submittedName>
        <fullName evidence="3">F-box domain-containing protein</fullName>
    </submittedName>
</protein>
<dbReference type="AlphaFoldDB" id="A0A0K0CTV8"/>
<dbReference type="InterPro" id="IPR001810">
    <property type="entry name" value="F-box_dom"/>
</dbReference>
<keyword evidence="2" id="KW-1185">Reference proteome</keyword>
<reference evidence="3" key="2">
    <citation type="submission" date="2017-02" db="UniProtKB">
        <authorList>
            <consortium name="WormBaseParasite"/>
        </authorList>
    </citation>
    <scope>IDENTIFICATION</scope>
</reference>
<evidence type="ECO:0000313" key="2">
    <source>
        <dbReference type="Proteomes" id="UP000035642"/>
    </source>
</evidence>
<reference evidence="2" key="1">
    <citation type="submission" date="2012-09" db="EMBL/GenBank/DDBJ databases">
        <authorList>
            <person name="Martin A.A."/>
        </authorList>
    </citation>
    <scope>NUCLEOTIDE SEQUENCE</scope>
</reference>